<protein>
    <submittedName>
        <fullName evidence="3">Uncharacterized protein</fullName>
    </submittedName>
</protein>
<dbReference type="PANTHER" id="PTHR22677:SF4">
    <property type="entry name" value="USHER SYNDROME TYPE-1G PROTEIN-LIKE PROTEIN"/>
    <property type="match status" value="1"/>
</dbReference>
<dbReference type="Pfam" id="PF00023">
    <property type="entry name" value="Ank"/>
    <property type="match status" value="3"/>
</dbReference>
<evidence type="ECO:0000313" key="4">
    <source>
        <dbReference type="Proteomes" id="UP001515480"/>
    </source>
</evidence>
<dbReference type="AlphaFoldDB" id="A0AB34IGE7"/>
<sequence>MEGELSREPISRELPREGHRCSSFGTRRQEMLRAAQNGDVRELRRLLRNNANIEERNNDGASPLHLAAMNGHEGAVRLLLEKNANIAVRENFGCSPLHMAAMNGHEVIVRLLLENNADIAARDNEDGYSPLHCAASFGHESAVRLLLENNADIAAREMVRMCACGWRRECVAMGVALTPLTPRPPLSSPWRQFGRSPLHLAAMNGHEDAVRLLLEKNADIAARNIVRVCACGWTRERVAMGAALTPLTPRLPLPSSPRRQDGASPLHLAAENGHEDAVGLLLENNADIAASTKVRVCRQLS</sequence>
<feature type="region of interest" description="Disordered" evidence="2">
    <location>
        <begin position="1"/>
        <end position="20"/>
    </location>
</feature>
<organism evidence="3 4">
    <name type="scientific">Prymnesium parvum</name>
    <name type="common">Toxic golden alga</name>
    <dbReference type="NCBI Taxonomy" id="97485"/>
    <lineage>
        <taxon>Eukaryota</taxon>
        <taxon>Haptista</taxon>
        <taxon>Haptophyta</taxon>
        <taxon>Prymnesiophyceae</taxon>
        <taxon>Prymnesiales</taxon>
        <taxon>Prymnesiaceae</taxon>
        <taxon>Prymnesium</taxon>
    </lineage>
</organism>
<dbReference type="PRINTS" id="PR01415">
    <property type="entry name" value="ANKYRIN"/>
</dbReference>
<dbReference type="Pfam" id="PF12796">
    <property type="entry name" value="Ank_2"/>
    <property type="match status" value="1"/>
</dbReference>
<dbReference type="InterPro" id="IPR039323">
    <property type="entry name" value="ANKRD_45/46/60"/>
</dbReference>
<dbReference type="SMART" id="SM00248">
    <property type="entry name" value="ANK"/>
    <property type="match status" value="6"/>
</dbReference>
<feature type="repeat" description="ANK" evidence="1">
    <location>
        <begin position="261"/>
        <end position="293"/>
    </location>
</feature>
<evidence type="ECO:0000313" key="3">
    <source>
        <dbReference type="EMBL" id="KAL1496883.1"/>
    </source>
</evidence>
<feature type="repeat" description="ANK" evidence="1">
    <location>
        <begin position="126"/>
        <end position="158"/>
    </location>
</feature>
<dbReference type="SUPFAM" id="SSF48403">
    <property type="entry name" value="Ankyrin repeat"/>
    <property type="match status" value="1"/>
</dbReference>
<keyword evidence="4" id="KW-1185">Reference proteome</keyword>
<gene>
    <name evidence="3" type="ORF">AB1Y20_014463</name>
</gene>
<keyword evidence="1" id="KW-0040">ANK repeat</keyword>
<dbReference type="PROSITE" id="PS50088">
    <property type="entry name" value="ANK_REPEAT"/>
    <property type="match status" value="5"/>
</dbReference>
<dbReference type="EMBL" id="JBGBPQ010000028">
    <property type="protein sequence ID" value="KAL1496883.1"/>
    <property type="molecule type" value="Genomic_DNA"/>
</dbReference>
<feature type="repeat" description="ANK" evidence="1">
    <location>
        <begin position="59"/>
        <end position="91"/>
    </location>
</feature>
<comment type="caution">
    <text evidence="3">The sequence shown here is derived from an EMBL/GenBank/DDBJ whole genome shotgun (WGS) entry which is preliminary data.</text>
</comment>
<dbReference type="InterPro" id="IPR002110">
    <property type="entry name" value="Ankyrin_rpt"/>
</dbReference>
<dbReference type="Gene3D" id="1.25.40.20">
    <property type="entry name" value="Ankyrin repeat-containing domain"/>
    <property type="match status" value="3"/>
</dbReference>
<evidence type="ECO:0000256" key="1">
    <source>
        <dbReference type="PROSITE-ProRule" id="PRU00023"/>
    </source>
</evidence>
<accession>A0AB34IGE7</accession>
<evidence type="ECO:0000256" key="2">
    <source>
        <dbReference type="SAM" id="MobiDB-lite"/>
    </source>
</evidence>
<feature type="repeat" description="ANK" evidence="1">
    <location>
        <begin position="92"/>
        <end position="124"/>
    </location>
</feature>
<name>A0AB34IGE7_PRYPA</name>
<feature type="repeat" description="ANK" evidence="1">
    <location>
        <begin position="193"/>
        <end position="225"/>
    </location>
</feature>
<dbReference type="Proteomes" id="UP001515480">
    <property type="component" value="Unassembled WGS sequence"/>
</dbReference>
<dbReference type="PANTHER" id="PTHR22677">
    <property type="entry name" value="ANKYRIN REPEAT DOMAIN-CONTAINING PROTEIN 60"/>
    <property type="match status" value="1"/>
</dbReference>
<reference evidence="3 4" key="1">
    <citation type="journal article" date="2024" name="Science">
        <title>Giant polyketide synthase enzymes in the biosynthesis of giant marine polyether toxins.</title>
        <authorList>
            <person name="Fallon T.R."/>
            <person name="Shende V.V."/>
            <person name="Wierzbicki I.H."/>
            <person name="Pendleton A.L."/>
            <person name="Watervoot N.F."/>
            <person name="Auber R.P."/>
            <person name="Gonzalez D.J."/>
            <person name="Wisecaver J.H."/>
            <person name="Moore B.S."/>
        </authorList>
    </citation>
    <scope>NUCLEOTIDE SEQUENCE [LARGE SCALE GENOMIC DNA]</scope>
    <source>
        <strain evidence="3 4">12B1</strain>
    </source>
</reference>
<dbReference type="InterPro" id="IPR036770">
    <property type="entry name" value="Ankyrin_rpt-contain_sf"/>
</dbReference>
<dbReference type="PROSITE" id="PS50297">
    <property type="entry name" value="ANK_REP_REGION"/>
    <property type="match status" value="5"/>
</dbReference>
<proteinExistence type="predicted"/>